<reference evidence="2 3" key="1">
    <citation type="submission" date="2018-01" db="EMBL/GenBank/DDBJ databases">
        <title>Complete genome sequence of Bacteriovorax stolpii DSM12778.</title>
        <authorList>
            <person name="Tang B."/>
            <person name="Chang J."/>
        </authorList>
    </citation>
    <scope>NUCLEOTIDE SEQUENCE [LARGE SCALE GENOMIC DNA]</scope>
    <source>
        <strain evidence="2 3">DSM 12778</strain>
    </source>
</reference>
<dbReference type="GO" id="GO:0051539">
    <property type="term" value="F:4 iron, 4 sulfur cluster binding"/>
    <property type="evidence" value="ECO:0007669"/>
    <property type="project" value="UniProtKB-UniRule"/>
</dbReference>
<feature type="binding site" evidence="1">
    <location>
        <position position="92"/>
    </location>
    <ligand>
        <name>[4Fe-4S] cluster</name>
        <dbReference type="ChEBI" id="CHEBI:49883"/>
        <label>1</label>
    </ligand>
</feature>
<comment type="function">
    <text evidence="1">Catalyzes the methylthiolation of an aspartic acid residue of ribosomal protein uS12.</text>
</comment>
<dbReference type="NCBIfam" id="TIGR00089">
    <property type="entry name" value="MiaB/RimO family radical SAM methylthiotransferase"/>
    <property type="match status" value="1"/>
</dbReference>
<evidence type="ECO:0000313" key="3">
    <source>
        <dbReference type="Proteomes" id="UP000235584"/>
    </source>
</evidence>
<dbReference type="InterPro" id="IPR006638">
    <property type="entry name" value="Elp3/MiaA/NifB-like_rSAM"/>
</dbReference>
<dbReference type="SFLD" id="SFLDG01082">
    <property type="entry name" value="B12-binding_domain_containing"/>
    <property type="match status" value="1"/>
</dbReference>
<feature type="binding site" evidence="1">
    <location>
        <position position="56"/>
    </location>
    <ligand>
        <name>[4Fe-4S] cluster</name>
        <dbReference type="ChEBI" id="CHEBI:49883"/>
        <label>1</label>
    </ligand>
</feature>
<dbReference type="InterPro" id="IPR005840">
    <property type="entry name" value="Ribosomal_uS12_MeSTrfase_RimO"/>
</dbReference>
<dbReference type="Pfam" id="PF00919">
    <property type="entry name" value="UPF0004"/>
    <property type="match status" value="1"/>
</dbReference>
<keyword evidence="1" id="KW-0963">Cytoplasm</keyword>
<dbReference type="InterPro" id="IPR020612">
    <property type="entry name" value="Methylthiotransferase_CS"/>
</dbReference>
<dbReference type="PANTHER" id="PTHR43837">
    <property type="entry name" value="RIBOSOMAL PROTEIN S12 METHYLTHIOTRANSFERASE RIMO"/>
    <property type="match status" value="1"/>
</dbReference>
<dbReference type="OrthoDB" id="5288412at2"/>
<comment type="cofactor">
    <cofactor evidence="1">
        <name>[4Fe-4S] cluster</name>
        <dbReference type="ChEBI" id="CHEBI:49883"/>
    </cofactor>
    <text evidence="1">Binds 2 [4Fe-4S] clusters. One cluster is coordinated with 3 cysteines and an exchangeable S-adenosyl-L-methionine.</text>
</comment>
<dbReference type="Gene3D" id="3.40.50.12160">
    <property type="entry name" value="Methylthiotransferase, N-terminal domain"/>
    <property type="match status" value="1"/>
</dbReference>
<dbReference type="GO" id="GO:0035599">
    <property type="term" value="F:aspartic acid methylthiotransferase activity"/>
    <property type="evidence" value="ECO:0007669"/>
    <property type="project" value="TreeGrafter"/>
</dbReference>
<dbReference type="PROSITE" id="PS01278">
    <property type="entry name" value="MTTASE_RADICAL"/>
    <property type="match status" value="1"/>
</dbReference>
<dbReference type="Gene3D" id="3.80.30.20">
    <property type="entry name" value="tm_1862 like domain"/>
    <property type="match status" value="1"/>
</dbReference>
<keyword evidence="2" id="KW-0687">Ribonucleoprotein</keyword>
<dbReference type="EC" id="2.8.4.4" evidence="1"/>
<dbReference type="PROSITE" id="PS51449">
    <property type="entry name" value="MTTASE_N"/>
    <property type="match status" value="1"/>
</dbReference>
<comment type="catalytic activity">
    <reaction evidence="1">
        <text>L-aspartate(89)-[ribosomal protein uS12]-hydrogen + (sulfur carrier)-SH + AH2 + 2 S-adenosyl-L-methionine = 3-methylsulfanyl-L-aspartate(89)-[ribosomal protein uS12]-hydrogen + (sulfur carrier)-H + 5'-deoxyadenosine + L-methionine + A + S-adenosyl-L-homocysteine + 2 H(+)</text>
        <dbReference type="Rhea" id="RHEA:37087"/>
        <dbReference type="Rhea" id="RHEA-COMP:10460"/>
        <dbReference type="Rhea" id="RHEA-COMP:10461"/>
        <dbReference type="Rhea" id="RHEA-COMP:14737"/>
        <dbReference type="Rhea" id="RHEA-COMP:14739"/>
        <dbReference type="ChEBI" id="CHEBI:13193"/>
        <dbReference type="ChEBI" id="CHEBI:15378"/>
        <dbReference type="ChEBI" id="CHEBI:17319"/>
        <dbReference type="ChEBI" id="CHEBI:17499"/>
        <dbReference type="ChEBI" id="CHEBI:29917"/>
        <dbReference type="ChEBI" id="CHEBI:29961"/>
        <dbReference type="ChEBI" id="CHEBI:57844"/>
        <dbReference type="ChEBI" id="CHEBI:57856"/>
        <dbReference type="ChEBI" id="CHEBI:59789"/>
        <dbReference type="ChEBI" id="CHEBI:64428"/>
        <dbReference type="ChEBI" id="CHEBI:73599"/>
        <dbReference type="EC" id="2.8.4.4"/>
    </reaction>
</comment>
<organism evidence="2 3">
    <name type="scientific">Bacteriovorax stolpii</name>
    <name type="common">Bdellovibrio stolpii</name>
    <dbReference type="NCBI Taxonomy" id="960"/>
    <lineage>
        <taxon>Bacteria</taxon>
        <taxon>Pseudomonadati</taxon>
        <taxon>Bdellovibrionota</taxon>
        <taxon>Bacteriovoracia</taxon>
        <taxon>Bacteriovoracales</taxon>
        <taxon>Bacteriovoracaceae</taxon>
        <taxon>Bacteriovorax</taxon>
    </lineage>
</organism>
<dbReference type="InterPro" id="IPR058240">
    <property type="entry name" value="rSAM_sf"/>
</dbReference>
<feature type="binding site" evidence="1">
    <location>
        <position position="20"/>
    </location>
    <ligand>
        <name>[4Fe-4S] cluster</name>
        <dbReference type="ChEBI" id="CHEBI:49883"/>
        <label>1</label>
    </ligand>
</feature>
<dbReference type="PROSITE" id="PS50926">
    <property type="entry name" value="TRAM"/>
    <property type="match status" value="1"/>
</dbReference>
<dbReference type="SMART" id="SM00729">
    <property type="entry name" value="Elp3"/>
    <property type="match status" value="1"/>
</dbReference>
<dbReference type="PROSITE" id="PS51918">
    <property type="entry name" value="RADICAL_SAM"/>
    <property type="match status" value="1"/>
</dbReference>
<dbReference type="InterPro" id="IPR002792">
    <property type="entry name" value="TRAM_dom"/>
</dbReference>
<evidence type="ECO:0000313" key="2">
    <source>
        <dbReference type="EMBL" id="AUN99828.1"/>
    </source>
</evidence>
<proteinExistence type="inferred from homology"/>
<dbReference type="InterPro" id="IPR012340">
    <property type="entry name" value="NA-bd_OB-fold"/>
</dbReference>
<keyword evidence="1" id="KW-0408">Iron</keyword>
<dbReference type="HAMAP" id="MF_01865">
    <property type="entry name" value="MTTase_RimO"/>
    <property type="match status" value="1"/>
</dbReference>
<evidence type="ECO:0000256" key="1">
    <source>
        <dbReference type="HAMAP-Rule" id="MF_01865"/>
    </source>
</evidence>
<dbReference type="GO" id="GO:0005829">
    <property type="term" value="C:cytosol"/>
    <property type="evidence" value="ECO:0007669"/>
    <property type="project" value="TreeGrafter"/>
</dbReference>
<dbReference type="GO" id="GO:0005840">
    <property type="term" value="C:ribosome"/>
    <property type="evidence" value="ECO:0007669"/>
    <property type="project" value="UniProtKB-KW"/>
</dbReference>
<dbReference type="GO" id="GO:0103039">
    <property type="term" value="F:protein methylthiotransferase activity"/>
    <property type="evidence" value="ECO:0007669"/>
    <property type="project" value="UniProtKB-EC"/>
</dbReference>
<dbReference type="InterPro" id="IPR013848">
    <property type="entry name" value="Methylthiotransferase_N"/>
</dbReference>
<feature type="binding site" evidence="1">
    <location>
        <position position="168"/>
    </location>
    <ligand>
        <name>[4Fe-4S] cluster</name>
        <dbReference type="ChEBI" id="CHEBI:49883"/>
        <label>2</label>
        <note>4Fe-4S-S-AdoMet</note>
    </ligand>
</feature>
<dbReference type="NCBIfam" id="TIGR01125">
    <property type="entry name" value="30S ribosomal protein S12 methylthiotransferase RimO"/>
    <property type="match status" value="1"/>
</dbReference>
<dbReference type="SFLD" id="SFLDF00274">
    <property type="entry name" value="ribosomal_protein_S12_methylth"/>
    <property type="match status" value="1"/>
</dbReference>
<dbReference type="SFLD" id="SFLDS00029">
    <property type="entry name" value="Radical_SAM"/>
    <property type="match status" value="1"/>
</dbReference>
<comment type="similarity">
    <text evidence="1">Belongs to the methylthiotransferase family. RimO subfamily.</text>
</comment>
<dbReference type="GO" id="GO:0046872">
    <property type="term" value="F:metal ion binding"/>
    <property type="evidence" value="ECO:0007669"/>
    <property type="project" value="UniProtKB-KW"/>
</dbReference>
<dbReference type="InterPro" id="IPR007197">
    <property type="entry name" value="rSAM"/>
</dbReference>
<dbReference type="Pfam" id="PF18693">
    <property type="entry name" value="TRAM_2"/>
    <property type="match status" value="1"/>
</dbReference>
<keyword evidence="1" id="KW-0949">S-adenosyl-L-methionine</keyword>
<dbReference type="SFLD" id="SFLDG01061">
    <property type="entry name" value="methylthiotransferase"/>
    <property type="match status" value="1"/>
</dbReference>
<accession>A0A2K9NWD3</accession>
<keyword evidence="1" id="KW-0411">Iron-sulfur</keyword>
<protein>
    <recommendedName>
        <fullName evidence="1">Ribosomal protein uS12 methylthiotransferase RimO</fullName>
        <shortName evidence="1">uS12 MTTase</shortName>
        <shortName evidence="1">uS12 methylthiotransferase</shortName>
        <ecNumber evidence="1">2.8.4.4</ecNumber>
    </recommendedName>
    <alternativeName>
        <fullName evidence="1">Ribosomal protein uS12 (aspartate-C(3))-methylthiotransferase</fullName>
    </alternativeName>
    <alternativeName>
        <fullName evidence="1">Ribosome maturation factor RimO</fullName>
    </alternativeName>
</protein>
<dbReference type="Pfam" id="PF04055">
    <property type="entry name" value="Radical_SAM"/>
    <property type="match status" value="1"/>
</dbReference>
<keyword evidence="1" id="KW-0479">Metal-binding</keyword>
<name>A0A2K9NWD3_BACTC</name>
<feature type="binding site" evidence="1">
    <location>
        <position position="175"/>
    </location>
    <ligand>
        <name>[4Fe-4S] cluster</name>
        <dbReference type="ChEBI" id="CHEBI:49883"/>
        <label>2</label>
        <note>4Fe-4S-S-AdoMet</note>
    </ligand>
</feature>
<dbReference type="InterPro" id="IPR023404">
    <property type="entry name" value="rSAM_horseshoe"/>
</dbReference>
<dbReference type="SUPFAM" id="SSF102114">
    <property type="entry name" value="Radical SAM enzymes"/>
    <property type="match status" value="1"/>
</dbReference>
<keyword evidence="1 2" id="KW-0808">Transferase</keyword>
<dbReference type="CDD" id="cd01335">
    <property type="entry name" value="Radical_SAM"/>
    <property type="match status" value="1"/>
</dbReference>
<keyword evidence="2" id="KW-0689">Ribosomal protein</keyword>
<dbReference type="InterPro" id="IPR005839">
    <property type="entry name" value="Methylthiotransferase"/>
</dbReference>
<dbReference type="InterPro" id="IPR038135">
    <property type="entry name" value="Methylthiotransferase_N_sf"/>
</dbReference>
<gene>
    <name evidence="1 2" type="primary">rimO</name>
    <name evidence="2" type="ORF">C0V70_17300</name>
</gene>
<keyword evidence="1" id="KW-0004">4Fe-4S</keyword>
<dbReference type="AlphaFoldDB" id="A0A2K9NWD3"/>
<dbReference type="GO" id="GO:0006400">
    <property type="term" value="P:tRNA modification"/>
    <property type="evidence" value="ECO:0007669"/>
    <property type="project" value="InterPro"/>
</dbReference>
<dbReference type="Gene3D" id="2.40.50.140">
    <property type="entry name" value="Nucleic acid-binding proteins"/>
    <property type="match status" value="1"/>
</dbReference>
<dbReference type="KEGG" id="bsto:C0V70_17300"/>
<sequence length="460" mass="52115">MELSTKLFNDKTVFFTSLGCSKNLVDSQVMLGYMGLDGYSIADAPEAAEVIIVNTCSFIEASKKESVDTILDMADFKDPENGRCKALVISGCMAQRYAQQLEAEIPEADLIIGTGEYNKITLLLRAMEEGKLEKKSFVEIPKFIHTEYDPRLNTSPFYTAWLKISEGCNRNCTFCIIPKLRGKLRSRSVESLVNEAKNLASTGVRELNLISQDLSDYGVDLDENNKLSHLLKGLTEVSGIDWVRLFYFYPDELTDEVIEIMATSEKICKYLDMPVQHFSSNVLKRMNRKITGEKIHERIERLRTRIPGIVLRTSIIVGFPGETEEDFELLLEGIKKARFNHLGIFRYSDEEGTPAFKLQPKVPLDVIEERFDRLYEAQREIVRELNGEFLGKVIPVLIEGEHEETELLIEGRHFGQAPDIDGKVIINDLSGRKVEIGDLVHVEITEVLDYDLVGRVTSLS</sequence>
<keyword evidence="3" id="KW-1185">Reference proteome</keyword>
<feature type="binding site" evidence="1">
    <location>
        <position position="172"/>
    </location>
    <ligand>
        <name>[4Fe-4S] cluster</name>
        <dbReference type="ChEBI" id="CHEBI:49883"/>
        <label>2</label>
        <note>4Fe-4S-S-AdoMet</note>
    </ligand>
</feature>
<dbReference type="FunFam" id="3.80.30.20:FF:000001">
    <property type="entry name" value="tRNA-2-methylthio-N(6)-dimethylallyladenosine synthase 2"/>
    <property type="match status" value="1"/>
</dbReference>
<dbReference type="EMBL" id="CP025704">
    <property type="protein sequence ID" value="AUN99828.1"/>
    <property type="molecule type" value="Genomic_DNA"/>
</dbReference>
<dbReference type="Proteomes" id="UP000235584">
    <property type="component" value="Chromosome"/>
</dbReference>
<dbReference type="RefSeq" id="WP_102245117.1">
    <property type="nucleotide sequence ID" value="NZ_CP025704.1"/>
</dbReference>
<comment type="subcellular location">
    <subcellularLocation>
        <location evidence="1">Cytoplasm</location>
    </subcellularLocation>
</comment>
<dbReference type="PANTHER" id="PTHR43837:SF1">
    <property type="entry name" value="RIBOSOMAL PROTEIN US12 METHYLTHIOTRANSFERASE RIMO"/>
    <property type="match status" value="1"/>
</dbReference>